<feature type="region of interest" description="Disordered" evidence="1">
    <location>
        <begin position="202"/>
        <end position="221"/>
    </location>
</feature>
<evidence type="ECO:0000313" key="6">
    <source>
        <dbReference type="Proteomes" id="UP000434957"/>
    </source>
</evidence>
<name>A0A6A3NVH8_9STRA</name>
<feature type="compositionally biased region" description="Low complexity" evidence="1">
    <location>
        <begin position="210"/>
        <end position="221"/>
    </location>
</feature>
<accession>A0A6A3NVH8</accession>
<reference evidence="5 7" key="1">
    <citation type="submission" date="2018-09" db="EMBL/GenBank/DDBJ databases">
        <title>Genomic investigation of the strawberry pathogen Phytophthora fragariae indicates pathogenicity is determined by transcriptional variation in three key races.</title>
        <authorList>
            <person name="Adams T.M."/>
            <person name="Armitage A.D."/>
            <person name="Sobczyk M.K."/>
            <person name="Bates H.J."/>
            <person name="Dunwell J.M."/>
            <person name="Nellist C.F."/>
            <person name="Harrison R.J."/>
        </authorList>
    </citation>
    <scope>NUCLEOTIDE SEQUENCE [LARGE SCALE GENOMIC DNA]</scope>
    <source>
        <strain evidence="3 5">SCRP249</strain>
        <strain evidence="2 7">SCRP324</strain>
        <strain evidence="4 6">SCRP333</strain>
    </source>
</reference>
<keyword evidence="6" id="KW-1185">Reference proteome</keyword>
<dbReference type="Proteomes" id="UP000429607">
    <property type="component" value="Unassembled WGS sequence"/>
</dbReference>
<dbReference type="Proteomes" id="UP000434957">
    <property type="component" value="Unassembled WGS sequence"/>
</dbReference>
<organism evidence="2 7">
    <name type="scientific">Phytophthora rubi</name>
    <dbReference type="NCBI Taxonomy" id="129364"/>
    <lineage>
        <taxon>Eukaryota</taxon>
        <taxon>Sar</taxon>
        <taxon>Stramenopiles</taxon>
        <taxon>Oomycota</taxon>
        <taxon>Peronosporomycetes</taxon>
        <taxon>Peronosporales</taxon>
        <taxon>Peronosporaceae</taxon>
        <taxon>Phytophthora</taxon>
    </lineage>
</organism>
<dbReference type="EMBL" id="QXFT01000007">
    <property type="protein sequence ID" value="KAE9360265.1"/>
    <property type="molecule type" value="Genomic_DNA"/>
</dbReference>
<dbReference type="OrthoDB" id="159873at2759"/>
<evidence type="ECO:0000313" key="5">
    <source>
        <dbReference type="Proteomes" id="UP000429607"/>
    </source>
</evidence>
<comment type="caution">
    <text evidence="2">The sequence shown here is derived from an EMBL/GenBank/DDBJ whole genome shotgun (WGS) entry which is preliminary data.</text>
</comment>
<dbReference type="AlphaFoldDB" id="A0A6A3NVH8"/>
<evidence type="ECO:0000313" key="4">
    <source>
        <dbReference type="EMBL" id="KAE9360265.1"/>
    </source>
</evidence>
<gene>
    <name evidence="3" type="ORF">PR001_g333</name>
    <name evidence="2" type="ORF">PR002_g1246</name>
    <name evidence="4" type="ORF">PR003_g304</name>
</gene>
<dbReference type="Proteomes" id="UP000435112">
    <property type="component" value="Unassembled WGS sequence"/>
</dbReference>
<sequence length="257" mass="28593">MNLDPRPADFSEEEDEELMFAFEEEQQQEEVAVAPLTPRLRSGGSRIFHSIDGVDVERPANPMAAVLARREALRKRSREDDEELEEPEALDADYLTEEKPVAVFRPVASRKRKTFDLPTGLARVIRPVAKRPKSNAYERSVTAPACLMGNLSLHRSRDQQQEDDAIPELEDEADKTFRSASINIPDSFQPIHWPGDAAVSCSSGRERSHSVSSSSSSKSWASGLGLFCRRSMDVSSPLRVHFSDLVLRSSTGSYTGS</sequence>
<dbReference type="EMBL" id="QXFV01000007">
    <property type="protein sequence ID" value="KAE9052622.1"/>
    <property type="molecule type" value="Genomic_DNA"/>
</dbReference>
<evidence type="ECO:0000256" key="1">
    <source>
        <dbReference type="SAM" id="MobiDB-lite"/>
    </source>
</evidence>
<evidence type="ECO:0000313" key="3">
    <source>
        <dbReference type="EMBL" id="KAE9052622.1"/>
    </source>
</evidence>
<evidence type="ECO:0000313" key="2">
    <source>
        <dbReference type="EMBL" id="KAE9047079.1"/>
    </source>
</evidence>
<dbReference type="EMBL" id="QXFU01000035">
    <property type="protein sequence ID" value="KAE9047079.1"/>
    <property type="molecule type" value="Genomic_DNA"/>
</dbReference>
<proteinExistence type="predicted"/>
<evidence type="ECO:0000313" key="7">
    <source>
        <dbReference type="Proteomes" id="UP000435112"/>
    </source>
</evidence>
<protein>
    <submittedName>
        <fullName evidence="2">Uncharacterized protein</fullName>
    </submittedName>
</protein>